<accession>A0A9P0A9T2</accession>
<feature type="region of interest" description="Disordered" evidence="1">
    <location>
        <begin position="253"/>
        <end position="272"/>
    </location>
</feature>
<organism evidence="2 3">
    <name type="scientific">Bemisia tabaci</name>
    <name type="common">Sweetpotato whitefly</name>
    <name type="synonym">Aleurodes tabaci</name>
    <dbReference type="NCBI Taxonomy" id="7038"/>
    <lineage>
        <taxon>Eukaryota</taxon>
        <taxon>Metazoa</taxon>
        <taxon>Ecdysozoa</taxon>
        <taxon>Arthropoda</taxon>
        <taxon>Hexapoda</taxon>
        <taxon>Insecta</taxon>
        <taxon>Pterygota</taxon>
        <taxon>Neoptera</taxon>
        <taxon>Paraneoptera</taxon>
        <taxon>Hemiptera</taxon>
        <taxon>Sternorrhyncha</taxon>
        <taxon>Aleyrodoidea</taxon>
        <taxon>Aleyrodidae</taxon>
        <taxon>Aleyrodinae</taxon>
        <taxon>Bemisia</taxon>
    </lineage>
</organism>
<protein>
    <submittedName>
        <fullName evidence="2">Uncharacterized protein</fullName>
    </submittedName>
</protein>
<dbReference type="AlphaFoldDB" id="A0A9P0A9T2"/>
<feature type="region of interest" description="Disordered" evidence="1">
    <location>
        <begin position="278"/>
        <end position="303"/>
    </location>
</feature>
<evidence type="ECO:0000313" key="3">
    <source>
        <dbReference type="Proteomes" id="UP001152759"/>
    </source>
</evidence>
<dbReference type="EMBL" id="OU963864">
    <property type="protein sequence ID" value="CAH0387166.1"/>
    <property type="molecule type" value="Genomic_DNA"/>
</dbReference>
<proteinExistence type="predicted"/>
<sequence length="747" mass="82537">MAAPMPEVPKIRSCICREYMILSVLFGPNGLLNDRKDNERSCSRNAPACFICKRWLRRCGGEVLVPRPVIPVRGYGRGFLGVEDFILRSLRGITVSGSTPRRRVSSIQWCVGCDASHTIMLCEALLRLSPSQRRVAQRQRGRCPNCLSTHSLSFCNSPKRCAAPKCGRRHNTLLHEGPGGIPARCSTYGDIQCPPSTSPGRPAFMDAASSAVSSSTTASSATTASSSTTAVPVSIASSTTSTAPSTTSIAASTSIALPQPIQGEETPRLTEGRLRARQTVGRARGLSRYSSSSEETSPAPNRFPDLDDLLHWDVDTERLWLGDPEEDLQFDSDISRGAEPIGYHLLVPLRKPTTVWPLPPSDPVVQARPGESSANPPPPFVVSASSRDPRVLARAYGMSQPPSRPTGRGLSRGSLPAFAGPVNDVDETGHLTSFCVGIALLGCIDLQLYSDIRAILKQEILDLVDVSVEEFIGIHELDVDITDLSDYDKISPYYCIYNSGILLTLIGKRLNDQNYRAWIEARNNSFAVPLGFSVTDPTLFDYQPSQNFAANFYSEVKSRWLIRRRLFIEIWALSSKPGMLGTTCKTVLTLLRGAELTNFANISQWLLVLNPELFCWNTMAKSLPLILRAYKKYISVGPLADWIKLILPDEHVREFHHNTLKVPFTIARQIAITYGNSTLSQVDGTDRSPETQMLVDEAMMIVRTAGGARTVDTQAIRAWRFNGYENPELERDRHIHTRERSEKESDM</sequence>
<name>A0A9P0A9T2_BEMTA</name>
<reference evidence="2" key="1">
    <citation type="submission" date="2021-12" db="EMBL/GenBank/DDBJ databases">
        <authorList>
            <person name="King R."/>
        </authorList>
    </citation>
    <scope>NUCLEOTIDE SEQUENCE</scope>
</reference>
<evidence type="ECO:0000256" key="1">
    <source>
        <dbReference type="SAM" id="MobiDB-lite"/>
    </source>
</evidence>
<dbReference type="Proteomes" id="UP001152759">
    <property type="component" value="Chromosome 3"/>
</dbReference>
<evidence type="ECO:0000313" key="2">
    <source>
        <dbReference type="EMBL" id="CAH0387166.1"/>
    </source>
</evidence>
<gene>
    <name evidence="2" type="ORF">BEMITA_LOCUS6217</name>
</gene>
<keyword evidence="3" id="KW-1185">Reference proteome</keyword>
<feature type="compositionally biased region" description="Low complexity" evidence="1">
    <location>
        <begin position="287"/>
        <end position="297"/>
    </location>
</feature>